<dbReference type="KEGG" id="sus:Acid_6477"/>
<reference evidence="1" key="1">
    <citation type="submission" date="2006-10" db="EMBL/GenBank/DDBJ databases">
        <title>Complete sequence of Solibacter usitatus Ellin6076.</title>
        <authorList>
            <consortium name="US DOE Joint Genome Institute"/>
            <person name="Copeland A."/>
            <person name="Lucas S."/>
            <person name="Lapidus A."/>
            <person name="Barry K."/>
            <person name="Detter J.C."/>
            <person name="Glavina del Rio T."/>
            <person name="Hammon N."/>
            <person name="Israni S."/>
            <person name="Dalin E."/>
            <person name="Tice H."/>
            <person name="Pitluck S."/>
            <person name="Thompson L.S."/>
            <person name="Brettin T."/>
            <person name="Bruce D."/>
            <person name="Han C."/>
            <person name="Tapia R."/>
            <person name="Gilna P."/>
            <person name="Schmutz J."/>
            <person name="Larimer F."/>
            <person name="Land M."/>
            <person name="Hauser L."/>
            <person name="Kyrpides N."/>
            <person name="Mikhailova N."/>
            <person name="Janssen P.H."/>
            <person name="Kuske C.R."/>
            <person name="Richardson P."/>
        </authorList>
    </citation>
    <scope>NUCLEOTIDE SEQUENCE</scope>
    <source>
        <strain evidence="1">Ellin6076</strain>
    </source>
</reference>
<dbReference type="AlphaFoldDB" id="Q01SG9"/>
<organism evidence="1">
    <name type="scientific">Solibacter usitatus (strain Ellin6076)</name>
    <dbReference type="NCBI Taxonomy" id="234267"/>
    <lineage>
        <taxon>Bacteria</taxon>
        <taxon>Pseudomonadati</taxon>
        <taxon>Acidobacteriota</taxon>
        <taxon>Terriglobia</taxon>
        <taxon>Bryobacterales</taxon>
        <taxon>Solibacteraceae</taxon>
        <taxon>Candidatus Solibacter</taxon>
    </lineage>
</organism>
<dbReference type="InParanoid" id="Q01SG9"/>
<dbReference type="HOGENOM" id="CLU_1593463_0_0_0"/>
<dbReference type="EMBL" id="CP000473">
    <property type="protein sequence ID" value="ABJ87401.1"/>
    <property type="molecule type" value="Genomic_DNA"/>
</dbReference>
<dbReference type="OrthoDB" id="128815at2"/>
<dbReference type="STRING" id="234267.Acid_6477"/>
<evidence type="ECO:0000313" key="1">
    <source>
        <dbReference type="EMBL" id="ABJ87401.1"/>
    </source>
</evidence>
<sequence>MQVLQAGQHKFIYLELQPEMVASIARQAGFDTKAKDSARTIHLDLSAPARQGPLLLFDAADPANLGWFSRCQFYIDGLTGIVMQTPMTLANKRDRSGRAHLHAVRLSISKELPATFRLPGKQPLTEQVFYHLFLNFLNALAKTGVAVCGAGSVQALAGRTESVGSRN</sequence>
<proteinExistence type="predicted"/>
<accession>Q01SG9</accession>
<name>Q01SG9_SOLUE</name>
<gene>
    <name evidence="1" type="ordered locus">Acid_6477</name>
</gene>
<protein>
    <submittedName>
        <fullName evidence="1">Uncharacterized protein</fullName>
    </submittedName>
</protein>
<dbReference type="eggNOG" id="ENOG5033UBD">
    <property type="taxonomic scope" value="Bacteria"/>
</dbReference>